<name>A0A0A0BIH2_9GAMM</name>
<dbReference type="EMBL" id="JRQD01000001">
    <property type="protein sequence ID" value="KGM07675.1"/>
    <property type="molecule type" value="Genomic_DNA"/>
</dbReference>
<gene>
    <name evidence="1" type="ORF">LP43_0091</name>
</gene>
<reference evidence="1 2" key="1">
    <citation type="submission" date="2014-09" db="EMBL/GenBank/DDBJ databases">
        <authorList>
            <person name="Grob C."/>
            <person name="Taubert M."/>
            <person name="Howat A.M."/>
            <person name="Burns O.J."/>
            <person name="Dixon J.L."/>
            <person name="Chen Y."/>
            <person name="Murrell J.C."/>
        </authorList>
    </citation>
    <scope>NUCLEOTIDE SEQUENCE [LARGE SCALE GENOMIC DNA]</scope>
    <source>
        <strain evidence="1">L4</strain>
    </source>
</reference>
<accession>A0A0A0BIH2</accession>
<evidence type="ECO:0000313" key="1">
    <source>
        <dbReference type="EMBL" id="KGM07675.1"/>
    </source>
</evidence>
<sequence length="66" mass="7479">MNDDKEENTGHKVPKTEDDAWYEALTSKASRLAADRMFRATAEELAESYVDQKSASIKKASENRNE</sequence>
<protein>
    <submittedName>
        <fullName evidence="1">Uncharacterized protein</fullName>
    </submittedName>
</protein>
<dbReference type="Proteomes" id="UP000029999">
    <property type="component" value="Unassembled WGS sequence"/>
</dbReference>
<comment type="caution">
    <text evidence="1">The sequence shown here is derived from an EMBL/GenBank/DDBJ whole genome shotgun (WGS) entry which is preliminary data.</text>
</comment>
<dbReference type="AlphaFoldDB" id="A0A0A0BIH2"/>
<organism evidence="1 2">
    <name type="scientific">Methylophaga thiooxydans</name>
    <dbReference type="NCBI Taxonomy" id="392484"/>
    <lineage>
        <taxon>Bacteria</taxon>
        <taxon>Pseudomonadati</taxon>
        <taxon>Pseudomonadota</taxon>
        <taxon>Gammaproteobacteria</taxon>
        <taxon>Thiotrichales</taxon>
        <taxon>Piscirickettsiaceae</taxon>
        <taxon>Methylophaga</taxon>
    </lineage>
</organism>
<evidence type="ECO:0000313" key="2">
    <source>
        <dbReference type="Proteomes" id="UP000029999"/>
    </source>
</evidence>
<proteinExistence type="predicted"/>
<dbReference type="RefSeq" id="WP_008290388.1">
    <property type="nucleotide sequence ID" value="NZ_JRQD01000001.1"/>
</dbReference>